<gene>
    <name evidence="5" type="ORF">FHG71_15395</name>
</gene>
<accession>A0A5C4NA26</accession>
<keyword evidence="3" id="KW-0732">Signal</keyword>
<dbReference type="PANTHER" id="PTHR30290">
    <property type="entry name" value="PERIPLASMIC BINDING COMPONENT OF ABC TRANSPORTER"/>
    <property type="match status" value="1"/>
</dbReference>
<dbReference type="InterPro" id="IPR000914">
    <property type="entry name" value="SBP_5_dom"/>
</dbReference>
<comment type="subcellular location">
    <subcellularLocation>
        <location evidence="1">Periplasm</location>
    </subcellularLocation>
</comment>
<evidence type="ECO:0000259" key="4">
    <source>
        <dbReference type="Pfam" id="PF00496"/>
    </source>
</evidence>
<dbReference type="OrthoDB" id="9803988at2"/>
<dbReference type="GO" id="GO:0042884">
    <property type="term" value="P:microcin transport"/>
    <property type="evidence" value="ECO:0007669"/>
    <property type="project" value="TreeGrafter"/>
</dbReference>
<proteinExistence type="inferred from homology"/>
<comment type="caution">
    <text evidence="5">The sequence shown here is derived from an EMBL/GenBank/DDBJ whole genome shotgun (WGS) entry which is preliminary data.</text>
</comment>
<dbReference type="Gene3D" id="3.40.190.10">
    <property type="entry name" value="Periplasmic binding protein-like II"/>
    <property type="match status" value="1"/>
</dbReference>
<dbReference type="PANTHER" id="PTHR30290:SF64">
    <property type="entry name" value="ABC TRANSPORTER PERIPLASMIC BINDING PROTEIN"/>
    <property type="match status" value="1"/>
</dbReference>
<evidence type="ECO:0000256" key="3">
    <source>
        <dbReference type="ARBA" id="ARBA00022729"/>
    </source>
</evidence>
<dbReference type="Proteomes" id="UP000305709">
    <property type="component" value="Unassembled WGS sequence"/>
</dbReference>
<organism evidence="5 6">
    <name type="scientific">Rubellimicrobium roseum</name>
    <dbReference type="NCBI Taxonomy" id="687525"/>
    <lineage>
        <taxon>Bacteria</taxon>
        <taxon>Pseudomonadati</taxon>
        <taxon>Pseudomonadota</taxon>
        <taxon>Alphaproteobacteria</taxon>
        <taxon>Rhodobacterales</taxon>
        <taxon>Roseobacteraceae</taxon>
        <taxon>Rubellimicrobium</taxon>
    </lineage>
</organism>
<dbReference type="GO" id="GO:1904680">
    <property type="term" value="F:peptide transmembrane transporter activity"/>
    <property type="evidence" value="ECO:0007669"/>
    <property type="project" value="TreeGrafter"/>
</dbReference>
<dbReference type="PIRSF" id="PIRSF002741">
    <property type="entry name" value="MppA"/>
    <property type="match status" value="1"/>
</dbReference>
<evidence type="ECO:0000256" key="1">
    <source>
        <dbReference type="ARBA" id="ARBA00004418"/>
    </source>
</evidence>
<evidence type="ECO:0000256" key="2">
    <source>
        <dbReference type="ARBA" id="ARBA00005695"/>
    </source>
</evidence>
<feature type="domain" description="Solute-binding protein family 5" evidence="4">
    <location>
        <begin position="70"/>
        <end position="468"/>
    </location>
</feature>
<dbReference type="Gene3D" id="3.10.105.10">
    <property type="entry name" value="Dipeptide-binding Protein, Domain 3"/>
    <property type="match status" value="1"/>
</dbReference>
<evidence type="ECO:0000313" key="5">
    <source>
        <dbReference type="EMBL" id="TNC67590.1"/>
    </source>
</evidence>
<dbReference type="GO" id="GO:0030288">
    <property type="term" value="C:outer membrane-bounded periplasmic space"/>
    <property type="evidence" value="ECO:0007669"/>
    <property type="project" value="TreeGrafter"/>
</dbReference>
<dbReference type="CDD" id="cd08497">
    <property type="entry name" value="MbnE-like"/>
    <property type="match status" value="1"/>
</dbReference>
<reference evidence="5 6" key="1">
    <citation type="submission" date="2019-06" db="EMBL/GenBank/DDBJ databases">
        <authorList>
            <person name="Jiang L."/>
        </authorList>
    </citation>
    <scope>NUCLEOTIDE SEQUENCE [LARGE SCALE GENOMIC DNA]</scope>
    <source>
        <strain evidence="5 6">YIM 48858</strain>
    </source>
</reference>
<dbReference type="InterPro" id="IPR039424">
    <property type="entry name" value="SBP_5"/>
</dbReference>
<evidence type="ECO:0000313" key="6">
    <source>
        <dbReference type="Proteomes" id="UP000305709"/>
    </source>
</evidence>
<name>A0A5C4NA26_9RHOB</name>
<sequence>MYGEPALPADFDHLPYVNPDAPKGGSIVSAEVGAFDSLNPYILKGKVPWQLTFLVTESLMGRSLDEPFSLYGLLAESIDVAPDRSWVEFQLRPEARFSNGDPVTVEDVIWSYETLGTQGHPRYQTFWSKVASIEPVGERGVRLTFNTADRELALLAGMRPILQKKQWDGADFAEADGLDMIPVTTGPYVVESYDAGRSVTLRRDPDYWGSDLPFRRGTMNLDEVRIEFFGDETAAFEAFKSGETSIARETNAARWASDYDFPRVQDGEVVLSEIPHQRPSGMTGLVMNMRDPLFSDWRVRDAMMLAFNFEFINEAMTGGEQQRITSYFSNSPLAMSHGPAEGRVAEYLAKYEDALLPGALDGYELPVSDGSERNRRNVAQALGQLEAAGWTVGEDGVLRNAAQEPFAFEILLENGSSETASIVDMYVQSLERLGMQVTVNSVDSAQYKQRTDGYDFDMTYFRRDLSLSPGNEQNLYWGSAQADAPGGRNLMGVKSPAIDGLIQDMLTAESTEDFTAATQALDRVLTTGRYVIPFYQWNMARIAHAAELRHPERLPVMGDLPGWEPDVWWWEDAPAN</sequence>
<dbReference type="GO" id="GO:0015833">
    <property type="term" value="P:peptide transport"/>
    <property type="evidence" value="ECO:0007669"/>
    <property type="project" value="TreeGrafter"/>
</dbReference>
<dbReference type="EMBL" id="VDFV01000027">
    <property type="protein sequence ID" value="TNC67590.1"/>
    <property type="molecule type" value="Genomic_DNA"/>
</dbReference>
<dbReference type="InterPro" id="IPR030678">
    <property type="entry name" value="Peptide/Ni-bd"/>
</dbReference>
<dbReference type="SUPFAM" id="SSF53850">
    <property type="entry name" value="Periplasmic binding protein-like II"/>
    <property type="match status" value="1"/>
</dbReference>
<keyword evidence="6" id="KW-1185">Reference proteome</keyword>
<comment type="similarity">
    <text evidence="2">Belongs to the bacterial solute-binding protein 5 family.</text>
</comment>
<protein>
    <submittedName>
        <fullName evidence="5">ABC transporter substrate-binding protein</fullName>
    </submittedName>
</protein>
<dbReference type="Pfam" id="PF00496">
    <property type="entry name" value="SBP_bac_5"/>
    <property type="match status" value="1"/>
</dbReference>
<dbReference type="GO" id="GO:0043190">
    <property type="term" value="C:ATP-binding cassette (ABC) transporter complex"/>
    <property type="evidence" value="ECO:0007669"/>
    <property type="project" value="InterPro"/>
</dbReference>
<dbReference type="AlphaFoldDB" id="A0A5C4NA26"/>